<dbReference type="EMBL" id="QFFN01000002">
    <property type="protein sequence ID" value="PWG60640.1"/>
    <property type="molecule type" value="Genomic_DNA"/>
</dbReference>
<evidence type="ECO:0000256" key="1">
    <source>
        <dbReference type="SAM" id="Phobius"/>
    </source>
</evidence>
<keyword evidence="1" id="KW-1133">Transmembrane helix</keyword>
<comment type="caution">
    <text evidence="2">The sequence shown here is derived from an EMBL/GenBank/DDBJ whole genome shotgun (WGS) entry which is preliminary data.</text>
</comment>
<name>A0A2U2MUW7_9BIFI</name>
<dbReference type="Proteomes" id="UP000245753">
    <property type="component" value="Unassembled WGS sequence"/>
</dbReference>
<organism evidence="2 3">
    <name type="scientific">Bifidobacterium catulorum</name>
    <dbReference type="NCBI Taxonomy" id="1630173"/>
    <lineage>
        <taxon>Bacteria</taxon>
        <taxon>Bacillati</taxon>
        <taxon>Actinomycetota</taxon>
        <taxon>Actinomycetes</taxon>
        <taxon>Bifidobacteriales</taxon>
        <taxon>Bifidobacteriaceae</taxon>
        <taxon>Bifidobacterium</taxon>
    </lineage>
</organism>
<protein>
    <recommendedName>
        <fullName evidence="4">ABC transporter permease</fullName>
    </recommendedName>
</protein>
<feature type="transmembrane region" description="Helical" evidence="1">
    <location>
        <begin position="264"/>
        <end position="286"/>
    </location>
</feature>
<feature type="transmembrane region" description="Helical" evidence="1">
    <location>
        <begin position="39"/>
        <end position="61"/>
    </location>
</feature>
<reference evidence="2 3" key="1">
    <citation type="journal article" date="2018" name="Int. J. Syst. Evol. Microbiol.">
        <title>Bifidobacterium catulorum sp. nov., a novel taxon from the faeces of the baby common marmoset (Callithrix jacchus).</title>
        <authorList>
            <person name="Modesto M."/>
            <person name="Michelini S."/>
            <person name="Oki K."/>
            <person name="Biavati B."/>
            <person name="Watanabe K."/>
            <person name="Mattarelli P."/>
        </authorList>
    </citation>
    <scope>NUCLEOTIDE SEQUENCE [LARGE SCALE GENOMIC DNA]</scope>
    <source>
        <strain evidence="2 3">MRM 8.19</strain>
    </source>
</reference>
<keyword evidence="1" id="KW-0472">Membrane</keyword>
<evidence type="ECO:0008006" key="4">
    <source>
        <dbReference type="Google" id="ProtNLM"/>
    </source>
</evidence>
<gene>
    <name evidence="2" type="ORF">DF200_01860</name>
</gene>
<feature type="transmembrane region" description="Helical" evidence="1">
    <location>
        <begin position="216"/>
        <end position="233"/>
    </location>
</feature>
<feature type="transmembrane region" description="Helical" evidence="1">
    <location>
        <begin position="140"/>
        <end position="165"/>
    </location>
</feature>
<keyword evidence="1" id="KW-0812">Transmembrane</keyword>
<feature type="transmembrane region" description="Helical" evidence="1">
    <location>
        <begin position="101"/>
        <end position="119"/>
    </location>
</feature>
<accession>A0A2U2MUW7</accession>
<sequence>MTTMTASTTTPSRSNAHASLTSRAMHVFLFELKSQLRPFLIGTVTLLAVAVLLLAGAYPIYRDSKSSVEQVIDGFPPQFAALFGVNDDVFSFGGFYRFSSLYLMLTMAIMACAWGLAVFGREKRAKATDFLFVMPMPRGAIYAAKLAAGLTMVVVASLAFLAAVALTYTRFRDDSTATSIALPRLILAASSLLGVGVLFLAFGALTAVLLRRIRSVSGIATAFGVFGFMLVSLPEMTGEDKYRIISPFTWFNVSEALDHGRYEAGYLALAAVVAVACLAAGAVAYVRGEVRAE</sequence>
<evidence type="ECO:0000313" key="2">
    <source>
        <dbReference type="EMBL" id="PWG60640.1"/>
    </source>
</evidence>
<dbReference type="AlphaFoldDB" id="A0A2U2MUW7"/>
<keyword evidence="3" id="KW-1185">Reference proteome</keyword>
<feature type="transmembrane region" description="Helical" evidence="1">
    <location>
        <begin position="185"/>
        <end position="209"/>
    </location>
</feature>
<evidence type="ECO:0000313" key="3">
    <source>
        <dbReference type="Proteomes" id="UP000245753"/>
    </source>
</evidence>
<proteinExistence type="predicted"/>
<dbReference type="RefSeq" id="WP_109136589.1">
    <property type="nucleotide sequence ID" value="NZ_QFFN01000002.1"/>
</dbReference>
<dbReference type="OrthoDB" id="9800309at2"/>